<evidence type="ECO:0000256" key="1">
    <source>
        <dbReference type="SAM" id="Phobius"/>
    </source>
</evidence>
<keyword evidence="1" id="KW-0812">Transmembrane</keyword>
<dbReference type="AlphaFoldDB" id="A0AAV4UT54"/>
<proteinExistence type="predicted"/>
<evidence type="ECO:0000313" key="2">
    <source>
        <dbReference type="EMBL" id="GIY61091.1"/>
    </source>
</evidence>
<dbReference type="Proteomes" id="UP001054837">
    <property type="component" value="Unassembled WGS sequence"/>
</dbReference>
<keyword evidence="1" id="KW-1133">Transmembrane helix</keyword>
<feature type="transmembrane region" description="Helical" evidence="1">
    <location>
        <begin position="30"/>
        <end position="47"/>
    </location>
</feature>
<sequence>MSPAQDLGSAKGTCRITNCPSLVRGKREGSMLAVAFLLLFSLLLFYLQRQKPWKKNPPATGFDESEIVGLTEMQEESETE</sequence>
<comment type="caution">
    <text evidence="2">The sequence shown here is derived from an EMBL/GenBank/DDBJ whole genome shotgun (WGS) entry which is preliminary data.</text>
</comment>
<gene>
    <name evidence="2" type="ORF">CDAR_61101</name>
</gene>
<keyword evidence="3" id="KW-1185">Reference proteome</keyword>
<protein>
    <submittedName>
        <fullName evidence="2">Uncharacterized protein</fullName>
    </submittedName>
</protein>
<evidence type="ECO:0000313" key="3">
    <source>
        <dbReference type="Proteomes" id="UP001054837"/>
    </source>
</evidence>
<reference evidence="2 3" key="1">
    <citation type="submission" date="2021-06" db="EMBL/GenBank/DDBJ databases">
        <title>Caerostris darwini draft genome.</title>
        <authorList>
            <person name="Kono N."/>
            <person name="Arakawa K."/>
        </authorList>
    </citation>
    <scope>NUCLEOTIDE SEQUENCE [LARGE SCALE GENOMIC DNA]</scope>
</reference>
<organism evidence="2 3">
    <name type="scientific">Caerostris darwini</name>
    <dbReference type="NCBI Taxonomy" id="1538125"/>
    <lineage>
        <taxon>Eukaryota</taxon>
        <taxon>Metazoa</taxon>
        <taxon>Ecdysozoa</taxon>
        <taxon>Arthropoda</taxon>
        <taxon>Chelicerata</taxon>
        <taxon>Arachnida</taxon>
        <taxon>Araneae</taxon>
        <taxon>Araneomorphae</taxon>
        <taxon>Entelegynae</taxon>
        <taxon>Araneoidea</taxon>
        <taxon>Araneidae</taxon>
        <taxon>Caerostris</taxon>
    </lineage>
</organism>
<accession>A0AAV4UT54</accession>
<keyword evidence="1" id="KW-0472">Membrane</keyword>
<dbReference type="EMBL" id="BPLQ01011917">
    <property type="protein sequence ID" value="GIY61091.1"/>
    <property type="molecule type" value="Genomic_DNA"/>
</dbReference>
<name>A0AAV4UT54_9ARAC</name>